<dbReference type="InterPro" id="IPR050297">
    <property type="entry name" value="LipidA_mod_glycosyltrf_83"/>
</dbReference>
<keyword evidence="2" id="KW-1003">Cell membrane</keyword>
<dbReference type="KEGG" id="ftj:FTUN_5378"/>
<feature type="transmembrane region" description="Helical" evidence="8">
    <location>
        <begin position="97"/>
        <end position="124"/>
    </location>
</feature>
<keyword evidence="7 8" id="KW-0472">Membrane</keyword>
<evidence type="ECO:0000256" key="2">
    <source>
        <dbReference type="ARBA" id="ARBA00022475"/>
    </source>
</evidence>
<accession>A0A6M5YUT7</accession>
<dbReference type="PANTHER" id="PTHR33908:SF11">
    <property type="entry name" value="MEMBRANE PROTEIN"/>
    <property type="match status" value="1"/>
</dbReference>
<evidence type="ECO:0000256" key="7">
    <source>
        <dbReference type="ARBA" id="ARBA00023136"/>
    </source>
</evidence>
<evidence type="ECO:0000313" key="11">
    <source>
        <dbReference type="Proteomes" id="UP000503447"/>
    </source>
</evidence>
<dbReference type="GO" id="GO:0009103">
    <property type="term" value="P:lipopolysaccharide biosynthetic process"/>
    <property type="evidence" value="ECO:0007669"/>
    <property type="project" value="UniProtKB-ARBA"/>
</dbReference>
<evidence type="ECO:0000313" key="10">
    <source>
        <dbReference type="EMBL" id="QJW97798.1"/>
    </source>
</evidence>
<dbReference type="AlphaFoldDB" id="A0A6M5YUT7"/>
<evidence type="ECO:0000256" key="4">
    <source>
        <dbReference type="ARBA" id="ARBA00022679"/>
    </source>
</evidence>
<feature type="transmembrane region" description="Helical" evidence="8">
    <location>
        <begin position="265"/>
        <end position="284"/>
    </location>
</feature>
<evidence type="ECO:0000256" key="8">
    <source>
        <dbReference type="SAM" id="Phobius"/>
    </source>
</evidence>
<sequence>MSPPGRYWLLLGCGIAYVLLAAFVPPFDDELYYWCWSRELRLSYYDHPGMVAYMIRASTAVFGDGLFAIRLPAVLTAVVVTAVLDSVCRPSRLLLPILLLPVSSFGMVVITPDTPFLLFGALYLRWLMGVHERLAGGGVGWSRWVAGGLILGGGLLGKYTTGLMAAAGGVSFLFAGPCRRWAGGYVLHAAVAAAVASPIVVHNARRDFAPMRFQWGHAMTEPAGGLLSLAEFVGGQALLFGAVPLVVFVWAVRHRAELWAEPRRRVWWCLFVLPFAFFLVKASTGRVQANWAWGCYLAGWPLACEWYRRVGESAGWRAFTRFGFAVPVGVTAVMTAHLIEPVPLVPPNRDRAVAQVEKNRIAQAVAADLRARGYTGPVFVDTYQWTALLRWHGVDALHVPGRTRPSEFTEHQGLTEGGELGPGLEFVEWPHPPTGADRSGYVAGYELRVRGQSRAWFGVRDRSGNGRCGSPD</sequence>
<evidence type="ECO:0000256" key="5">
    <source>
        <dbReference type="ARBA" id="ARBA00022692"/>
    </source>
</evidence>
<gene>
    <name evidence="10" type="ORF">FTUN_5378</name>
</gene>
<evidence type="ECO:0000259" key="9">
    <source>
        <dbReference type="Pfam" id="PF13231"/>
    </source>
</evidence>
<feature type="transmembrane region" description="Helical" evidence="8">
    <location>
        <begin position="7"/>
        <end position="24"/>
    </location>
</feature>
<comment type="subcellular location">
    <subcellularLocation>
        <location evidence="1">Cell membrane</location>
        <topology evidence="1">Multi-pass membrane protein</topology>
    </subcellularLocation>
</comment>
<dbReference type="Pfam" id="PF13231">
    <property type="entry name" value="PMT_2"/>
    <property type="match status" value="1"/>
</dbReference>
<feature type="domain" description="Glycosyltransferase RgtA/B/C/D-like" evidence="9">
    <location>
        <begin position="46"/>
        <end position="201"/>
    </location>
</feature>
<feature type="transmembrane region" description="Helical" evidence="8">
    <location>
        <begin position="232"/>
        <end position="253"/>
    </location>
</feature>
<evidence type="ECO:0000256" key="6">
    <source>
        <dbReference type="ARBA" id="ARBA00022989"/>
    </source>
</evidence>
<dbReference type="GO" id="GO:0016763">
    <property type="term" value="F:pentosyltransferase activity"/>
    <property type="evidence" value="ECO:0007669"/>
    <property type="project" value="TreeGrafter"/>
</dbReference>
<protein>
    <recommendedName>
        <fullName evidence="9">Glycosyltransferase RgtA/B/C/D-like domain-containing protein</fullName>
    </recommendedName>
</protein>
<proteinExistence type="predicted"/>
<keyword evidence="6 8" id="KW-1133">Transmembrane helix</keyword>
<keyword evidence="11" id="KW-1185">Reference proteome</keyword>
<evidence type="ECO:0000256" key="3">
    <source>
        <dbReference type="ARBA" id="ARBA00022676"/>
    </source>
</evidence>
<keyword evidence="3" id="KW-0328">Glycosyltransferase</keyword>
<name>A0A6M5YUT7_9BACT</name>
<feature type="transmembrane region" description="Helical" evidence="8">
    <location>
        <begin position="144"/>
        <end position="175"/>
    </location>
</feature>
<feature type="transmembrane region" description="Helical" evidence="8">
    <location>
        <begin position="182"/>
        <end position="201"/>
    </location>
</feature>
<evidence type="ECO:0000256" key="1">
    <source>
        <dbReference type="ARBA" id="ARBA00004651"/>
    </source>
</evidence>
<dbReference type="EMBL" id="CP053452">
    <property type="protein sequence ID" value="QJW97798.1"/>
    <property type="molecule type" value="Genomic_DNA"/>
</dbReference>
<dbReference type="Proteomes" id="UP000503447">
    <property type="component" value="Chromosome"/>
</dbReference>
<organism evidence="10 11">
    <name type="scientific">Frigoriglobus tundricola</name>
    <dbReference type="NCBI Taxonomy" id="2774151"/>
    <lineage>
        <taxon>Bacteria</taxon>
        <taxon>Pseudomonadati</taxon>
        <taxon>Planctomycetota</taxon>
        <taxon>Planctomycetia</taxon>
        <taxon>Gemmatales</taxon>
        <taxon>Gemmataceae</taxon>
        <taxon>Frigoriglobus</taxon>
    </lineage>
</organism>
<dbReference type="PANTHER" id="PTHR33908">
    <property type="entry name" value="MANNOSYLTRANSFERASE YKCB-RELATED"/>
    <property type="match status" value="1"/>
</dbReference>
<dbReference type="RefSeq" id="WP_171473107.1">
    <property type="nucleotide sequence ID" value="NZ_CP053452.2"/>
</dbReference>
<keyword evidence="4" id="KW-0808">Transferase</keyword>
<keyword evidence="5 8" id="KW-0812">Transmembrane</keyword>
<dbReference type="GO" id="GO:0005886">
    <property type="term" value="C:plasma membrane"/>
    <property type="evidence" value="ECO:0007669"/>
    <property type="project" value="UniProtKB-SubCell"/>
</dbReference>
<dbReference type="InterPro" id="IPR038731">
    <property type="entry name" value="RgtA/B/C-like"/>
</dbReference>
<feature type="transmembrane region" description="Helical" evidence="8">
    <location>
        <begin position="67"/>
        <end position="85"/>
    </location>
</feature>
<reference evidence="11" key="1">
    <citation type="submission" date="2020-05" db="EMBL/GenBank/DDBJ databases">
        <title>Frigoriglobus tundricola gen. nov., sp. nov., a psychrotolerant cellulolytic planctomycete of the family Gemmataceae with two divergent copies of 16S rRNA gene.</title>
        <authorList>
            <person name="Kulichevskaya I.S."/>
            <person name="Ivanova A.A."/>
            <person name="Naumoff D.G."/>
            <person name="Beletsky A.V."/>
            <person name="Rijpstra W.I.C."/>
            <person name="Sinninghe Damste J.S."/>
            <person name="Mardanov A.V."/>
            <person name="Ravin N.V."/>
            <person name="Dedysh S.N."/>
        </authorList>
    </citation>
    <scope>NUCLEOTIDE SEQUENCE [LARGE SCALE GENOMIC DNA]</scope>
    <source>
        <strain evidence="11">PL17</strain>
    </source>
</reference>